<organism evidence="1 2">
    <name type="scientific">Brachionus calyciflorus</name>
    <dbReference type="NCBI Taxonomy" id="104777"/>
    <lineage>
        <taxon>Eukaryota</taxon>
        <taxon>Metazoa</taxon>
        <taxon>Spiralia</taxon>
        <taxon>Gnathifera</taxon>
        <taxon>Rotifera</taxon>
        <taxon>Eurotatoria</taxon>
        <taxon>Monogononta</taxon>
        <taxon>Pseudotrocha</taxon>
        <taxon>Ploima</taxon>
        <taxon>Brachionidae</taxon>
        <taxon>Brachionus</taxon>
    </lineage>
</organism>
<proteinExistence type="predicted"/>
<dbReference type="OrthoDB" id="204305at2759"/>
<evidence type="ECO:0000313" key="2">
    <source>
        <dbReference type="Proteomes" id="UP000663879"/>
    </source>
</evidence>
<dbReference type="Proteomes" id="UP000663879">
    <property type="component" value="Unassembled WGS sequence"/>
</dbReference>
<dbReference type="AlphaFoldDB" id="A0A813UTN5"/>
<accession>A0A813UTN5</accession>
<comment type="caution">
    <text evidence="1">The sequence shown here is derived from an EMBL/GenBank/DDBJ whole genome shotgun (WGS) entry which is preliminary data.</text>
</comment>
<evidence type="ECO:0000313" key="1">
    <source>
        <dbReference type="EMBL" id="CAF0827230.1"/>
    </source>
</evidence>
<gene>
    <name evidence="1" type="ORF">OXX778_LOCUS7781</name>
</gene>
<sequence>MNLVKLYNYQSGKYLVRYINKSYVFEFNKHVFTCDLYNSLKRGPNQKVISFSLFGKSTRYYDFINEIVDKVKIFYSDHLVRIYHDGSLEKSFMCDLECKKDYVDFCNIKKLPIDIEKNVTVLNVDFLNSRMWRFLAVGDTFVDLFHSRDSDSLIFQRERDSVDEWLKTENVIHIMRDHPDHNWLILAGMWGFKTSLDRNLANQMYKQLINITVGKKYNPDGMSIGKYNDQHFLAEFLYPKIFKKATVHDSFTCKLYNDSKPFPTRRLGQCHVGIVGFCNESKEFSHKCPIECRPLNHLDWETC</sequence>
<name>A0A813UTN5_9BILA</name>
<dbReference type="EMBL" id="CAJNOC010001020">
    <property type="protein sequence ID" value="CAF0827230.1"/>
    <property type="molecule type" value="Genomic_DNA"/>
</dbReference>
<reference evidence="1" key="1">
    <citation type="submission" date="2021-02" db="EMBL/GenBank/DDBJ databases">
        <authorList>
            <person name="Nowell W R."/>
        </authorList>
    </citation>
    <scope>NUCLEOTIDE SEQUENCE</scope>
    <source>
        <strain evidence="1">Ploen Becks lab</strain>
    </source>
</reference>
<keyword evidence="2" id="KW-1185">Reference proteome</keyword>
<protein>
    <submittedName>
        <fullName evidence="1">Uncharacterized protein</fullName>
    </submittedName>
</protein>